<dbReference type="InterPro" id="IPR003593">
    <property type="entry name" value="AAA+_ATPase"/>
</dbReference>
<keyword evidence="6" id="KW-1133">Transmembrane helix</keyword>
<dbReference type="InterPro" id="IPR050206">
    <property type="entry name" value="FtsK/SpoIIIE/SftA"/>
</dbReference>
<dbReference type="PROSITE" id="PS50901">
    <property type="entry name" value="FTSK"/>
    <property type="match status" value="1"/>
</dbReference>
<dbReference type="EMBL" id="CP027019">
    <property type="protein sequence ID" value="AVP49304.1"/>
    <property type="molecule type" value="Genomic_DNA"/>
</dbReference>
<reference evidence="9" key="1">
    <citation type="submission" date="2018-02" db="EMBL/GenBank/DDBJ databases">
        <title>Firefly genomes illuminate parallel origins of bioluminescence in beetles.</title>
        <authorList>
            <person name="Fallon T.R."/>
            <person name="Lower S.E.S."/>
            <person name="Behringer M."/>
            <person name="Weng J.-K."/>
        </authorList>
    </citation>
    <scope>NUCLEOTIDE SEQUENCE [LARGE SCALE GENOMIC DNA]</scope>
</reference>
<dbReference type="Pfam" id="PF01580">
    <property type="entry name" value="FtsK_SpoIIIE"/>
    <property type="match status" value="1"/>
</dbReference>
<keyword evidence="4" id="KW-0238">DNA-binding</keyword>
<dbReference type="SMART" id="SM00382">
    <property type="entry name" value="AAA"/>
    <property type="match status" value="1"/>
</dbReference>
<protein>
    <submittedName>
        <fullName evidence="8">DNA translocase FtsK</fullName>
    </submittedName>
</protein>
<dbReference type="SUPFAM" id="SSF52540">
    <property type="entry name" value="P-loop containing nucleoside triphosphate hydrolases"/>
    <property type="match status" value="1"/>
</dbReference>
<evidence type="ECO:0000256" key="6">
    <source>
        <dbReference type="SAM" id="Phobius"/>
    </source>
</evidence>
<feature type="transmembrane region" description="Helical" evidence="6">
    <location>
        <begin position="110"/>
        <end position="134"/>
    </location>
</feature>
<feature type="domain" description="FtsK" evidence="7">
    <location>
        <begin position="597"/>
        <end position="787"/>
    </location>
</feature>
<organism evidence="8 9">
    <name type="scientific">Williamsoniiplasma luminosum</name>
    <dbReference type="NCBI Taxonomy" id="214888"/>
    <lineage>
        <taxon>Bacteria</taxon>
        <taxon>Bacillati</taxon>
        <taxon>Mycoplasmatota</taxon>
        <taxon>Mollicutes</taxon>
        <taxon>Entomoplasmatales</taxon>
        <taxon>Williamsoniiplasma</taxon>
    </lineage>
</organism>
<dbReference type="InterPro" id="IPR002543">
    <property type="entry name" value="FtsK_dom"/>
</dbReference>
<evidence type="ECO:0000313" key="9">
    <source>
        <dbReference type="Proteomes" id="UP000239250"/>
    </source>
</evidence>
<feature type="transmembrane region" description="Helical" evidence="6">
    <location>
        <begin position="214"/>
        <end position="241"/>
    </location>
</feature>
<dbReference type="Pfam" id="PF17854">
    <property type="entry name" value="FtsK_alpha"/>
    <property type="match status" value="1"/>
</dbReference>
<evidence type="ECO:0000259" key="7">
    <source>
        <dbReference type="PROSITE" id="PS50901"/>
    </source>
</evidence>
<feature type="transmembrane region" description="Helical" evidence="6">
    <location>
        <begin position="44"/>
        <end position="68"/>
    </location>
</feature>
<evidence type="ECO:0000256" key="2">
    <source>
        <dbReference type="ARBA" id="ARBA00022741"/>
    </source>
</evidence>
<comment type="similarity">
    <text evidence="1">Belongs to the FtsK/SpoIIIE/SftA family.</text>
</comment>
<dbReference type="PANTHER" id="PTHR22683:SF41">
    <property type="entry name" value="DNA TRANSLOCASE FTSK"/>
    <property type="match status" value="1"/>
</dbReference>
<feature type="binding site" evidence="5">
    <location>
        <begin position="614"/>
        <end position="621"/>
    </location>
    <ligand>
        <name>ATP</name>
        <dbReference type="ChEBI" id="CHEBI:30616"/>
    </ligand>
</feature>
<keyword evidence="6" id="KW-0472">Membrane</keyword>
<evidence type="ECO:0000313" key="8">
    <source>
        <dbReference type="EMBL" id="AVP49304.1"/>
    </source>
</evidence>
<sequence length="838" mass="94810">MNQNHLNNPKETKTDPEIIASHNFNDDRTVAFQKHKKKHKKDSIAWIVTGLLLFFFTFVSLGRITVIGQFFDDVIFNLIFGWFKFPMYLILIIIDISIYSGIRFKFKKRFIFMIASTALILCLYVSLALMIAIYDQQLVVGENLTIDKLWDKDSFSKLFQIYWEQWKVDSIFGPTYGVTTKMDFFISSSGYANLYNGGGVIGTLLAGCFSYLSIPGAIIVATFILFIDFVWIFTGDPFFLFKPKAKRKGRALRVLSLKSKHNPNPKNELQTTDQKHGMWKTLNVFDGSHNSEIGDSDLTIKLPSFDEETIELKLDEKSSMIDVDKHHDSDLSSIEPISEINDLKKELNNQKPFVFQSRRKTQLNPTPESATIEVVDAEGESNYGNLDPNEARKLFAHEANLTPFGPKDVKSAIQDSNMHDEEWKEELNVPFESNDESDDSDTLFFDNLYEDEQVVDSNKYQLPPIDLLRVISEDHVKDYENKQAAITKSQAINEVFNQFKIKAKVINIIIGPSVTKFEIQPEPGTKVNSMTSLENDLKLALATQNIRIEAPIQGKNLVGIEIPNTKLMMVSLREIMETIPKTSEAKLNVVLGKNVLGHPVVADLNKLPHLLIAGSTGSGKSVMINSLIISILMRATPSEVKFLMIDPKKIELSIYSNIPHMLQPVVYDVKAAIESLKMIVEEMDHRYQLFQDESVRNIESYNRKKTDTKDKLPFIVVIIDELADLFLNNDKKIIEELIMRIAQMARAAGIHLVLATQRPSVDVITGTIKANIPARIAFAVTTGADSRTILDSQGAEKLIGRGDMLFMRPGTSDLLRAQGAYLSDEEIENIVQFIEQQK</sequence>
<dbReference type="GO" id="GO:0005524">
    <property type="term" value="F:ATP binding"/>
    <property type="evidence" value="ECO:0007669"/>
    <property type="project" value="UniProtKB-UniRule"/>
</dbReference>
<keyword evidence="2 5" id="KW-0547">Nucleotide-binding</keyword>
<dbReference type="PANTHER" id="PTHR22683">
    <property type="entry name" value="SPORULATION PROTEIN RELATED"/>
    <property type="match status" value="1"/>
</dbReference>
<dbReference type="CDD" id="cd01127">
    <property type="entry name" value="TrwB_TraG_TraD_VirD4"/>
    <property type="match status" value="1"/>
</dbReference>
<evidence type="ECO:0000256" key="3">
    <source>
        <dbReference type="ARBA" id="ARBA00022840"/>
    </source>
</evidence>
<dbReference type="Proteomes" id="UP000239250">
    <property type="component" value="Chromosome"/>
</dbReference>
<evidence type="ECO:0000256" key="1">
    <source>
        <dbReference type="ARBA" id="ARBA00006474"/>
    </source>
</evidence>
<proteinExistence type="inferred from homology"/>
<keyword evidence="3 5" id="KW-0067">ATP-binding</keyword>
<dbReference type="InterPro" id="IPR041027">
    <property type="entry name" value="FtsK_alpha"/>
</dbReference>
<gene>
    <name evidence="8" type="ORF">C5T88_01775</name>
</gene>
<dbReference type="AlphaFoldDB" id="A0A2S0NJW1"/>
<dbReference type="GO" id="GO:0003677">
    <property type="term" value="F:DNA binding"/>
    <property type="evidence" value="ECO:0007669"/>
    <property type="project" value="UniProtKB-KW"/>
</dbReference>
<dbReference type="Gene3D" id="3.40.50.300">
    <property type="entry name" value="P-loop containing nucleotide triphosphate hydrolases"/>
    <property type="match status" value="1"/>
</dbReference>
<dbReference type="Gene3D" id="3.30.980.40">
    <property type="match status" value="1"/>
</dbReference>
<dbReference type="InterPro" id="IPR027417">
    <property type="entry name" value="P-loop_NTPase"/>
</dbReference>
<dbReference type="RefSeq" id="WP_303662634.1">
    <property type="nucleotide sequence ID" value="NZ_CP027019.1"/>
</dbReference>
<name>A0A2S0NJW1_9MOLU</name>
<evidence type="ECO:0000256" key="5">
    <source>
        <dbReference type="PROSITE-ProRule" id="PRU00289"/>
    </source>
</evidence>
<accession>A0A2S0NJW1</accession>
<evidence type="ECO:0000256" key="4">
    <source>
        <dbReference type="ARBA" id="ARBA00023125"/>
    </source>
</evidence>
<keyword evidence="6" id="KW-0812">Transmembrane</keyword>
<feature type="transmembrane region" description="Helical" evidence="6">
    <location>
        <begin position="74"/>
        <end position="98"/>
    </location>
</feature>